<proteinExistence type="predicted"/>
<name>A0ABQ2HND5_9PSEU</name>
<evidence type="ECO:0000313" key="2">
    <source>
        <dbReference type="Proteomes" id="UP000597656"/>
    </source>
</evidence>
<reference evidence="2" key="1">
    <citation type="journal article" date="2019" name="Int. J. Syst. Evol. Microbiol.">
        <title>The Global Catalogue of Microorganisms (GCM) 10K type strain sequencing project: providing services to taxonomists for standard genome sequencing and annotation.</title>
        <authorList>
            <consortium name="The Broad Institute Genomics Platform"/>
            <consortium name="The Broad Institute Genome Sequencing Center for Infectious Disease"/>
            <person name="Wu L."/>
            <person name="Ma J."/>
        </authorList>
    </citation>
    <scope>NUCLEOTIDE SEQUENCE [LARGE SCALE GENOMIC DNA]</scope>
    <source>
        <strain evidence="2">CGMCC 4.7319</strain>
    </source>
</reference>
<evidence type="ECO:0000313" key="1">
    <source>
        <dbReference type="EMBL" id="GGM85462.1"/>
    </source>
</evidence>
<organism evidence="1 2">
    <name type="scientific">Lentzea pudingi</name>
    <dbReference type="NCBI Taxonomy" id="1789439"/>
    <lineage>
        <taxon>Bacteria</taxon>
        <taxon>Bacillati</taxon>
        <taxon>Actinomycetota</taxon>
        <taxon>Actinomycetes</taxon>
        <taxon>Pseudonocardiales</taxon>
        <taxon>Pseudonocardiaceae</taxon>
        <taxon>Lentzea</taxon>
    </lineage>
</organism>
<dbReference type="EMBL" id="BMNC01000003">
    <property type="protein sequence ID" value="GGM85462.1"/>
    <property type="molecule type" value="Genomic_DNA"/>
</dbReference>
<protein>
    <submittedName>
        <fullName evidence="1">Uncharacterized protein</fullName>
    </submittedName>
</protein>
<comment type="caution">
    <text evidence="1">The sequence shown here is derived from an EMBL/GenBank/DDBJ whole genome shotgun (WGS) entry which is preliminary data.</text>
</comment>
<sequence length="82" mass="9153">MSLICPYRPSCVPSRAGSSWSRSWAITGRLAGQEFGSTAEAYRRLRDMTFKVDTRPSMAQARSDRERACITVTSHELKVDVG</sequence>
<accession>A0ABQ2HND5</accession>
<dbReference type="Proteomes" id="UP000597656">
    <property type="component" value="Unassembled WGS sequence"/>
</dbReference>
<keyword evidence="2" id="KW-1185">Reference proteome</keyword>
<gene>
    <name evidence="1" type="ORF">GCM10011609_22070</name>
</gene>